<evidence type="ECO:0000256" key="7">
    <source>
        <dbReference type="ARBA" id="ARBA00022679"/>
    </source>
</evidence>
<dbReference type="InterPro" id="IPR025800">
    <property type="entry name" value="CaM-Lys-N-MeTrfase"/>
</dbReference>
<dbReference type="InterPro" id="IPR029063">
    <property type="entry name" value="SAM-dependent_MTases_sf"/>
</dbReference>
<evidence type="ECO:0000256" key="4">
    <source>
        <dbReference type="ARBA" id="ARBA00020594"/>
    </source>
</evidence>
<protein>
    <recommendedName>
        <fullName evidence="4">Calmodulin-lysine N-methyltransferase</fullName>
        <ecNumber evidence="3">2.1.1.60</ecNumber>
    </recommendedName>
</protein>
<accession>A0A813E666</accession>
<keyword evidence="8" id="KW-0539">Nucleus</keyword>
<evidence type="ECO:0000313" key="10">
    <source>
        <dbReference type="Proteomes" id="UP000654075"/>
    </source>
</evidence>
<dbReference type="GO" id="GO:0005634">
    <property type="term" value="C:nucleus"/>
    <property type="evidence" value="ECO:0007669"/>
    <property type="project" value="UniProtKB-SubCell"/>
</dbReference>
<dbReference type="OrthoDB" id="194386at2759"/>
<evidence type="ECO:0000313" key="9">
    <source>
        <dbReference type="EMBL" id="CAE8593404.1"/>
    </source>
</evidence>
<comment type="subcellular location">
    <subcellularLocation>
        <location evidence="2">Cytoplasm</location>
    </subcellularLocation>
    <subcellularLocation>
        <location evidence="1">Nucleus</location>
    </subcellularLocation>
</comment>
<reference evidence="9" key="1">
    <citation type="submission" date="2021-02" db="EMBL/GenBank/DDBJ databases">
        <authorList>
            <person name="Dougan E. K."/>
            <person name="Rhodes N."/>
            <person name="Thang M."/>
            <person name="Chan C."/>
        </authorList>
    </citation>
    <scope>NUCLEOTIDE SEQUENCE</scope>
</reference>
<name>A0A813E666_POLGL</name>
<evidence type="ECO:0000256" key="3">
    <source>
        <dbReference type="ARBA" id="ARBA00011914"/>
    </source>
</evidence>
<dbReference type="PANTHER" id="PTHR13539">
    <property type="entry name" value="CALMODULIN-LYSINE N-METHYLTRANSFERASE"/>
    <property type="match status" value="1"/>
</dbReference>
<dbReference type="EC" id="2.1.1.60" evidence="3"/>
<keyword evidence="5" id="KW-0963">Cytoplasm</keyword>
<gene>
    <name evidence="9" type="ORF">PGLA1383_LOCUS11999</name>
</gene>
<dbReference type="InterPro" id="IPR019410">
    <property type="entry name" value="Methyltransf_16"/>
</dbReference>
<dbReference type="EMBL" id="CAJNNV010006311">
    <property type="protein sequence ID" value="CAE8593404.1"/>
    <property type="molecule type" value="Genomic_DNA"/>
</dbReference>
<comment type="caution">
    <text evidence="9">The sequence shown here is derived from an EMBL/GenBank/DDBJ whole genome shotgun (WGS) entry which is preliminary data.</text>
</comment>
<dbReference type="Gene3D" id="3.40.50.150">
    <property type="entry name" value="Vaccinia Virus protein VP39"/>
    <property type="match status" value="1"/>
</dbReference>
<evidence type="ECO:0000256" key="6">
    <source>
        <dbReference type="ARBA" id="ARBA00022603"/>
    </source>
</evidence>
<evidence type="ECO:0000256" key="8">
    <source>
        <dbReference type="ARBA" id="ARBA00023242"/>
    </source>
</evidence>
<dbReference type="AlphaFoldDB" id="A0A813E666"/>
<dbReference type="SUPFAM" id="SSF53335">
    <property type="entry name" value="S-adenosyl-L-methionine-dependent methyltransferases"/>
    <property type="match status" value="1"/>
</dbReference>
<sequence>LDFGPDVKIHAFSQEVRRNTGNGKASASVLDSTGTFPWYGGLLLASWIATLEPPEVCQGRSVIELGCGSAAFPSAAISMRGAAVTRATDGCAHSVRSAGAVLAYNDASVGSTARYFAWQDGVAEDEVRSWDIVLFADVLYKDGLAGLLARTISSLLSPGGEVIGAVGLHRNASQEIFREMQLQGFSAQEIE</sequence>
<keyword evidence="10" id="KW-1185">Reference proteome</keyword>
<keyword evidence="6" id="KW-0489">Methyltransferase</keyword>
<evidence type="ECO:0000256" key="5">
    <source>
        <dbReference type="ARBA" id="ARBA00022490"/>
    </source>
</evidence>
<dbReference type="GO" id="GO:0005737">
    <property type="term" value="C:cytoplasm"/>
    <property type="evidence" value="ECO:0007669"/>
    <property type="project" value="UniProtKB-SubCell"/>
</dbReference>
<dbReference type="GO" id="GO:0018025">
    <property type="term" value="F:calmodulin-lysine N-methyltransferase activity"/>
    <property type="evidence" value="ECO:0007669"/>
    <property type="project" value="UniProtKB-EC"/>
</dbReference>
<feature type="non-terminal residue" evidence="9">
    <location>
        <position position="1"/>
    </location>
</feature>
<dbReference type="OMA" id="TARYFAW"/>
<organism evidence="9 10">
    <name type="scientific">Polarella glacialis</name>
    <name type="common">Dinoflagellate</name>
    <dbReference type="NCBI Taxonomy" id="89957"/>
    <lineage>
        <taxon>Eukaryota</taxon>
        <taxon>Sar</taxon>
        <taxon>Alveolata</taxon>
        <taxon>Dinophyceae</taxon>
        <taxon>Suessiales</taxon>
        <taxon>Suessiaceae</taxon>
        <taxon>Polarella</taxon>
    </lineage>
</organism>
<dbReference type="PANTHER" id="PTHR13539:SF3">
    <property type="entry name" value="CALMODULIN-LYSINE N-METHYLTRANSFERASE"/>
    <property type="match status" value="1"/>
</dbReference>
<keyword evidence="7" id="KW-0808">Transferase</keyword>
<dbReference type="Pfam" id="PF10294">
    <property type="entry name" value="Methyltransf_16"/>
    <property type="match status" value="1"/>
</dbReference>
<evidence type="ECO:0000256" key="2">
    <source>
        <dbReference type="ARBA" id="ARBA00004496"/>
    </source>
</evidence>
<proteinExistence type="predicted"/>
<evidence type="ECO:0000256" key="1">
    <source>
        <dbReference type="ARBA" id="ARBA00004123"/>
    </source>
</evidence>
<dbReference type="Proteomes" id="UP000654075">
    <property type="component" value="Unassembled WGS sequence"/>
</dbReference>
<dbReference type="GO" id="GO:0032259">
    <property type="term" value="P:methylation"/>
    <property type="evidence" value="ECO:0007669"/>
    <property type="project" value="UniProtKB-KW"/>
</dbReference>
<feature type="non-terminal residue" evidence="9">
    <location>
        <position position="191"/>
    </location>
</feature>